<comment type="caution">
    <text evidence="3">The sequence shown here is derived from an EMBL/GenBank/DDBJ whole genome shotgun (WGS) entry which is preliminary data.</text>
</comment>
<keyword evidence="1" id="KW-0812">Transmembrane</keyword>
<dbReference type="Gene3D" id="1.10.3730.20">
    <property type="match status" value="1"/>
</dbReference>
<keyword evidence="1" id="KW-0472">Membrane</keyword>
<dbReference type="PANTHER" id="PTHR22911:SF137">
    <property type="entry name" value="SOLUTE CARRIER FAMILY 35 MEMBER G2-RELATED"/>
    <property type="match status" value="1"/>
</dbReference>
<dbReference type="InterPro" id="IPR000620">
    <property type="entry name" value="EamA_dom"/>
</dbReference>
<feature type="transmembrane region" description="Helical" evidence="1">
    <location>
        <begin position="249"/>
        <end position="274"/>
    </location>
</feature>
<feature type="transmembrane region" description="Helical" evidence="1">
    <location>
        <begin position="71"/>
        <end position="88"/>
    </location>
</feature>
<feature type="transmembrane region" description="Helical" evidence="1">
    <location>
        <begin position="6"/>
        <end position="22"/>
    </location>
</feature>
<evidence type="ECO:0000256" key="1">
    <source>
        <dbReference type="SAM" id="Phobius"/>
    </source>
</evidence>
<name>A0A1G2DHX5_9BACT</name>
<dbReference type="InterPro" id="IPR037185">
    <property type="entry name" value="EmrE-like"/>
</dbReference>
<organism evidence="3 4">
    <name type="scientific">Candidatus Lloydbacteria bacterium RIFCSPHIGHO2_02_FULL_51_22</name>
    <dbReference type="NCBI Taxonomy" id="1798663"/>
    <lineage>
        <taxon>Bacteria</taxon>
        <taxon>Candidatus Lloydiibacteriota</taxon>
    </lineage>
</organism>
<dbReference type="PANTHER" id="PTHR22911">
    <property type="entry name" value="ACYL-MALONYL CONDENSING ENZYME-RELATED"/>
    <property type="match status" value="1"/>
</dbReference>
<sequence>MMAWQGFALVLMGAFLISLYDITNKKLLVKKAPADCISTVTFLGSGALLLVASLVFNPPRIDNWFDFPQGFLWPLFAAGALNVIIMFGRVRALRYGDVSLITPLSATQPMVVLIPSWFILGEAPDIWGYIGLFLLAVGVYVFSFAEEVYVLNPKTGEKEPWQPPGHLAWMGSAVRYYAPVHQLFRNKGVRIALVVAVCGAVAINFDKLLILQSRSILFADAIVLLFIGVVGLVKTLVTNEWGKMTRAHLVSLIGSPIALAVVEGCYSAAFLYGFASYVGALKRTSVIFILFLGWLLLNEQGVKKRWPGALIMTAGAALLSL</sequence>
<dbReference type="GO" id="GO:0016020">
    <property type="term" value="C:membrane"/>
    <property type="evidence" value="ECO:0007669"/>
    <property type="project" value="InterPro"/>
</dbReference>
<dbReference type="Pfam" id="PF00892">
    <property type="entry name" value="EamA"/>
    <property type="match status" value="1"/>
</dbReference>
<feature type="domain" description="EamA" evidence="2">
    <location>
        <begin position="6"/>
        <end position="143"/>
    </location>
</feature>
<accession>A0A1G2DHX5</accession>
<keyword evidence="1" id="KW-1133">Transmembrane helix</keyword>
<feature type="transmembrane region" description="Helical" evidence="1">
    <location>
        <begin position="126"/>
        <end position="145"/>
    </location>
</feature>
<proteinExistence type="predicted"/>
<dbReference type="AlphaFoldDB" id="A0A1G2DHX5"/>
<evidence type="ECO:0000259" key="2">
    <source>
        <dbReference type="Pfam" id="PF00892"/>
    </source>
</evidence>
<feature type="transmembrane region" description="Helical" evidence="1">
    <location>
        <begin position="191"/>
        <end position="210"/>
    </location>
</feature>
<gene>
    <name evidence="3" type="ORF">A3D67_04155</name>
</gene>
<evidence type="ECO:0000313" key="4">
    <source>
        <dbReference type="Proteomes" id="UP000178099"/>
    </source>
</evidence>
<dbReference type="SUPFAM" id="SSF103481">
    <property type="entry name" value="Multidrug resistance efflux transporter EmrE"/>
    <property type="match status" value="1"/>
</dbReference>
<feature type="transmembrane region" description="Helical" evidence="1">
    <location>
        <begin position="100"/>
        <end position="120"/>
    </location>
</feature>
<dbReference type="EMBL" id="MHLN01000003">
    <property type="protein sequence ID" value="OGZ12571.1"/>
    <property type="molecule type" value="Genomic_DNA"/>
</dbReference>
<evidence type="ECO:0000313" key="3">
    <source>
        <dbReference type="EMBL" id="OGZ12571.1"/>
    </source>
</evidence>
<feature type="transmembrane region" description="Helical" evidence="1">
    <location>
        <begin position="216"/>
        <end position="237"/>
    </location>
</feature>
<protein>
    <recommendedName>
        <fullName evidence="2">EamA domain-containing protein</fullName>
    </recommendedName>
</protein>
<reference evidence="3 4" key="1">
    <citation type="journal article" date="2016" name="Nat. Commun.">
        <title>Thousands of microbial genomes shed light on interconnected biogeochemical processes in an aquifer system.</title>
        <authorList>
            <person name="Anantharaman K."/>
            <person name="Brown C.T."/>
            <person name="Hug L.A."/>
            <person name="Sharon I."/>
            <person name="Castelle C.J."/>
            <person name="Probst A.J."/>
            <person name="Thomas B.C."/>
            <person name="Singh A."/>
            <person name="Wilkins M.J."/>
            <person name="Karaoz U."/>
            <person name="Brodie E.L."/>
            <person name="Williams K.H."/>
            <person name="Hubbard S.S."/>
            <person name="Banfield J.F."/>
        </authorList>
    </citation>
    <scope>NUCLEOTIDE SEQUENCE [LARGE SCALE GENOMIC DNA]</scope>
</reference>
<dbReference type="Proteomes" id="UP000178099">
    <property type="component" value="Unassembled WGS sequence"/>
</dbReference>
<feature type="transmembrane region" description="Helical" evidence="1">
    <location>
        <begin position="280"/>
        <end position="297"/>
    </location>
</feature>
<feature type="transmembrane region" description="Helical" evidence="1">
    <location>
        <begin position="34"/>
        <end position="56"/>
    </location>
</feature>